<name>A0A0E9TGC4_ANGAN</name>
<reference evidence="1" key="2">
    <citation type="journal article" date="2015" name="Fish Shellfish Immunol.">
        <title>Early steps in the European eel (Anguilla anguilla)-Vibrio vulnificus interaction in the gills: Role of the RtxA13 toxin.</title>
        <authorList>
            <person name="Callol A."/>
            <person name="Pajuelo D."/>
            <person name="Ebbesson L."/>
            <person name="Teles M."/>
            <person name="MacKenzie S."/>
            <person name="Amaro C."/>
        </authorList>
    </citation>
    <scope>NUCLEOTIDE SEQUENCE</scope>
</reference>
<proteinExistence type="predicted"/>
<accession>A0A0E9TGC4</accession>
<dbReference type="AlphaFoldDB" id="A0A0E9TGC4"/>
<evidence type="ECO:0000313" key="1">
    <source>
        <dbReference type="EMBL" id="JAH52656.1"/>
    </source>
</evidence>
<organism evidence="1">
    <name type="scientific">Anguilla anguilla</name>
    <name type="common">European freshwater eel</name>
    <name type="synonym">Muraena anguilla</name>
    <dbReference type="NCBI Taxonomy" id="7936"/>
    <lineage>
        <taxon>Eukaryota</taxon>
        <taxon>Metazoa</taxon>
        <taxon>Chordata</taxon>
        <taxon>Craniata</taxon>
        <taxon>Vertebrata</taxon>
        <taxon>Euteleostomi</taxon>
        <taxon>Actinopterygii</taxon>
        <taxon>Neopterygii</taxon>
        <taxon>Teleostei</taxon>
        <taxon>Anguilliformes</taxon>
        <taxon>Anguillidae</taxon>
        <taxon>Anguilla</taxon>
    </lineage>
</organism>
<dbReference type="EMBL" id="GBXM01055921">
    <property type="protein sequence ID" value="JAH52656.1"/>
    <property type="molecule type" value="Transcribed_RNA"/>
</dbReference>
<reference evidence="1" key="1">
    <citation type="submission" date="2014-11" db="EMBL/GenBank/DDBJ databases">
        <authorList>
            <person name="Amaro Gonzalez C."/>
        </authorList>
    </citation>
    <scope>NUCLEOTIDE SEQUENCE</scope>
</reference>
<sequence length="29" mass="3444">MHHFGCSGCQKYLSLETLFKGTYLSRWHI</sequence>
<protein>
    <submittedName>
        <fullName evidence="1">Uncharacterized protein</fullName>
    </submittedName>
</protein>